<dbReference type="Pfam" id="PF00005">
    <property type="entry name" value="ABC_tran"/>
    <property type="match status" value="1"/>
</dbReference>
<dbReference type="SMART" id="SM00382">
    <property type="entry name" value="AAA"/>
    <property type="match status" value="1"/>
</dbReference>
<comment type="similarity">
    <text evidence="1">Belongs to the ABC transporter superfamily.</text>
</comment>
<evidence type="ECO:0000256" key="2">
    <source>
        <dbReference type="ARBA" id="ARBA00022448"/>
    </source>
</evidence>
<dbReference type="InterPro" id="IPR017871">
    <property type="entry name" value="ABC_transporter-like_CS"/>
</dbReference>
<gene>
    <name evidence="7" type="ORF">FNJ47_33025</name>
</gene>
<evidence type="ECO:0000259" key="6">
    <source>
        <dbReference type="PROSITE" id="PS50893"/>
    </source>
</evidence>
<dbReference type="AlphaFoldDB" id="A0A6P1BQ56"/>
<proteinExistence type="inferred from homology"/>
<dbReference type="PANTHER" id="PTHR42788">
    <property type="entry name" value="TAURINE IMPORT ATP-BINDING PROTEIN-RELATED"/>
    <property type="match status" value="1"/>
</dbReference>
<keyword evidence="4 7" id="KW-0067">ATP-binding</keyword>
<comment type="function">
    <text evidence="5">Involved in beta-(1--&gt;2)glucan export. Transmembrane domains (TMD) form a pore in the inner membrane and the ATP-binding domain (NBD) is responsible for energy generation.</text>
</comment>
<dbReference type="Gene3D" id="3.40.50.300">
    <property type="entry name" value="P-loop containing nucleotide triphosphate hydrolases"/>
    <property type="match status" value="1"/>
</dbReference>
<evidence type="ECO:0000256" key="1">
    <source>
        <dbReference type="ARBA" id="ARBA00005417"/>
    </source>
</evidence>
<keyword evidence="3" id="KW-0547">Nucleotide-binding</keyword>
<organism evidence="7 8">
    <name type="scientific">Bradyrhizobium uaiense</name>
    <dbReference type="NCBI Taxonomy" id="2594946"/>
    <lineage>
        <taxon>Bacteria</taxon>
        <taxon>Pseudomonadati</taxon>
        <taxon>Pseudomonadota</taxon>
        <taxon>Alphaproteobacteria</taxon>
        <taxon>Hyphomicrobiales</taxon>
        <taxon>Nitrobacteraceae</taxon>
        <taxon>Bradyrhizobium</taxon>
    </lineage>
</organism>
<evidence type="ECO:0000256" key="5">
    <source>
        <dbReference type="ARBA" id="ARBA00024722"/>
    </source>
</evidence>
<dbReference type="Proteomes" id="UP000468531">
    <property type="component" value="Unassembled WGS sequence"/>
</dbReference>
<dbReference type="PROSITE" id="PS50893">
    <property type="entry name" value="ABC_TRANSPORTER_2"/>
    <property type="match status" value="1"/>
</dbReference>
<dbReference type="InterPro" id="IPR003593">
    <property type="entry name" value="AAA+_ATPase"/>
</dbReference>
<evidence type="ECO:0000313" key="8">
    <source>
        <dbReference type="Proteomes" id="UP000468531"/>
    </source>
</evidence>
<dbReference type="PROSITE" id="PS00211">
    <property type="entry name" value="ABC_TRANSPORTER_1"/>
    <property type="match status" value="1"/>
</dbReference>
<dbReference type="SUPFAM" id="SSF52540">
    <property type="entry name" value="P-loop containing nucleoside triphosphate hydrolases"/>
    <property type="match status" value="1"/>
</dbReference>
<name>A0A6P1BQ56_9BRAD</name>
<comment type="caution">
    <text evidence="7">The sequence shown here is derived from an EMBL/GenBank/DDBJ whole genome shotgun (WGS) entry which is preliminary data.</text>
</comment>
<keyword evidence="2" id="KW-0813">Transport</keyword>
<evidence type="ECO:0000256" key="4">
    <source>
        <dbReference type="ARBA" id="ARBA00022840"/>
    </source>
</evidence>
<dbReference type="RefSeq" id="WP_163160067.1">
    <property type="nucleotide sequence ID" value="NZ_VKHP01000182.1"/>
</dbReference>
<reference evidence="7 8" key="1">
    <citation type="journal article" date="2020" name="Arch. Microbiol.">
        <title>Bradyrhizobium uaiense sp. nov., a new highly efficient cowpea symbiont.</title>
        <authorList>
            <person name="Cabral Michel D."/>
            <person name="Azarias Guimaraes A."/>
            <person name="Martins da Costa E."/>
            <person name="Soares de Carvalho T."/>
            <person name="Balsanelli E."/>
            <person name="Willems A."/>
            <person name="Maltempi de Souza E."/>
            <person name="de Souza Moreira F.M."/>
        </authorList>
    </citation>
    <scope>NUCLEOTIDE SEQUENCE [LARGE SCALE GENOMIC DNA]</scope>
    <source>
        <strain evidence="7 8">UFLA 03-164</strain>
    </source>
</reference>
<dbReference type="InterPro" id="IPR003439">
    <property type="entry name" value="ABC_transporter-like_ATP-bd"/>
</dbReference>
<dbReference type="GO" id="GO:0016887">
    <property type="term" value="F:ATP hydrolysis activity"/>
    <property type="evidence" value="ECO:0007669"/>
    <property type="project" value="InterPro"/>
</dbReference>
<dbReference type="CDD" id="cd03293">
    <property type="entry name" value="ABC_NrtD_SsuB_transporters"/>
    <property type="match status" value="1"/>
</dbReference>
<evidence type="ECO:0000313" key="7">
    <source>
        <dbReference type="EMBL" id="NEV00506.1"/>
    </source>
</evidence>
<dbReference type="PANTHER" id="PTHR42788:SF13">
    <property type="entry name" value="ALIPHATIC SULFONATES IMPORT ATP-BINDING PROTEIN SSUB"/>
    <property type="match status" value="1"/>
</dbReference>
<protein>
    <submittedName>
        <fullName evidence="7">ABC transporter ATP-binding protein</fullName>
    </submittedName>
</protein>
<dbReference type="GO" id="GO:0005524">
    <property type="term" value="F:ATP binding"/>
    <property type="evidence" value="ECO:0007669"/>
    <property type="project" value="UniProtKB-KW"/>
</dbReference>
<accession>A0A6P1BQ56</accession>
<dbReference type="EMBL" id="VKHP01000182">
    <property type="protein sequence ID" value="NEV00506.1"/>
    <property type="molecule type" value="Genomic_DNA"/>
</dbReference>
<dbReference type="InterPro" id="IPR027417">
    <property type="entry name" value="P-loop_NTPase"/>
</dbReference>
<evidence type="ECO:0000256" key="3">
    <source>
        <dbReference type="ARBA" id="ARBA00022741"/>
    </source>
</evidence>
<sequence>MNARVEISSQTDVGEPLITCIELGHVYDSGRGRTTALGSVSLTIGRGEFVCVLGPSGCGKTTLLNILAGFVLPAKGVVRVGGHAINGPSSERGVVFQDYSLFPWLTARANVEFGLRMAGRAARERVKIAHDLLGLVDLPDVGEKYPFELSGGMKQRVAIARALATRPSLLLMDEPFAALDAMTRGSLQAKLVEIHRQEQPTILFVTHNIAEALVLASRLIVMSPNPGRIVEDISVDLPRPRRRTAPRFNELYEHVSRAIGLETAE</sequence>
<feature type="domain" description="ABC transporter" evidence="6">
    <location>
        <begin position="21"/>
        <end position="249"/>
    </location>
</feature>
<dbReference type="InterPro" id="IPR050166">
    <property type="entry name" value="ABC_transporter_ATP-bind"/>
</dbReference>
<keyword evidence="8" id="KW-1185">Reference proteome</keyword>